<proteinExistence type="predicted"/>
<dbReference type="AlphaFoldDB" id="A0A2P2PCQ1"/>
<reference evidence="1" key="1">
    <citation type="submission" date="2018-02" db="EMBL/GenBank/DDBJ databases">
        <title>Rhizophora mucronata_Transcriptome.</title>
        <authorList>
            <person name="Meera S.P."/>
            <person name="Sreeshan A."/>
            <person name="Augustine A."/>
        </authorList>
    </citation>
    <scope>NUCLEOTIDE SEQUENCE</scope>
    <source>
        <tissue evidence="1">Leaf</tissue>
    </source>
</reference>
<protein>
    <submittedName>
        <fullName evidence="1">Uncharacterized protein</fullName>
    </submittedName>
</protein>
<organism evidence="1">
    <name type="scientific">Rhizophora mucronata</name>
    <name type="common">Asiatic mangrove</name>
    <dbReference type="NCBI Taxonomy" id="61149"/>
    <lineage>
        <taxon>Eukaryota</taxon>
        <taxon>Viridiplantae</taxon>
        <taxon>Streptophyta</taxon>
        <taxon>Embryophyta</taxon>
        <taxon>Tracheophyta</taxon>
        <taxon>Spermatophyta</taxon>
        <taxon>Magnoliopsida</taxon>
        <taxon>eudicotyledons</taxon>
        <taxon>Gunneridae</taxon>
        <taxon>Pentapetalae</taxon>
        <taxon>rosids</taxon>
        <taxon>fabids</taxon>
        <taxon>Malpighiales</taxon>
        <taxon>Rhizophoraceae</taxon>
        <taxon>Rhizophora</taxon>
    </lineage>
</organism>
<sequence>MNWRHDASNSSSPKPGR</sequence>
<name>A0A2P2PCQ1_RHIMU</name>
<dbReference type="EMBL" id="GGEC01071917">
    <property type="protein sequence ID" value="MBX52401.1"/>
    <property type="molecule type" value="Transcribed_RNA"/>
</dbReference>
<accession>A0A2P2PCQ1</accession>
<evidence type="ECO:0000313" key="1">
    <source>
        <dbReference type="EMBL" id="MBX52401.1"/>
    </source>
</evidence>